<organism evidence="1 2">
    <name type="scientific">Pseudonaja textilis</name>
    <name type="common">Eastern brown snake</name>
    <dbReference type="NCBI Taxonomy" id="8673"/>
    <lineage>
        <taxon>Eukaryota</taxon>
        <taxon>Metazoa</taxon>
        <taxon>Chordata</taxon>
        <taxon>Craniata</taxon>
        <taxon>Vertebrata</taxon>
        <taxon>Euteleostomi</taxon>
        <taxon>Lepidosauria</taxon>
        <taxon>Squamata</taxon>
        <taxon>Bifurcata</taxon>
        <taxon>Unidentata</taxon>
        <taxon>Episquamata</taxon>
        <taxon>Toxicofera</taxon>
        <taxon>Serpentes</taxon>
        <taxon>Colubroidea</taxon>
        <taxon>Elapidae</taxon>
        <taxon>Hydrophiinae</taxon>
        <taxon>Pseudonaja</taxon>
    </lineage>
</organism>
<evidence type="ECO:0000313" key="2">
    <source>
        <dbReference type="Proteomes" id="UP000472273"/>
    </source>
</evidence>
<proteinExistence type="predicted"/>
<sequence>MCIRYRRAGVSNLGNFKTCGLQLPEFWELKSTGLKALLLIFGPFEAVCALGSSREASAASGGRKTGLPEIPEVPKQAHFSASQDCRGFPRAPRRVKMGSNGPEISWEARTCAVQVRRQGLKRGSPASFLAAMASCQPSAGGLVGQI</sequence>
<name>A0A670ZUB6_PSETE</name>
<dbReference type="Ensembl" id="ENSPTXT00000027318.1">
    <property type="protein sequence ID" value="ENSPTXP00000026506.1"/>
    <property type="gene ID" value="ENSPTXG00000018335.1"/>
</dbReference>
<protein>
    <submittedName>
        <fullName evidence="1">Uncharacterized protein</fullName>
    </submittedName>
</protein>
<keyword evidence="2" id="KW-1185">Reference proteome</keyword>
<dbReference type="AlphaFoldDB" id="A0A670ZUB6"/>
<evidence type="ECO:0000313" key="1">
    <source>
        <dbReference type="Ensembl" id="ENSPTXP00000026506.1"/>
    </source>
</evidence>
<reference evidence="1" key="1">
    <citation type="submission" date="2025-08" db="UniProtKB">
        <authorList>
            <consortium name="Ensembl"/>
        </authorList>
    </citation>
    <scope>IDENTIFICATION</scope>
</reference>
<reference evidence="1" key="2">
    <citation type="submission" date="2025-09" db="UniProtKB">
        <authorList>
            <consortium name="Ensembl"/>
        </authorList>
    </citation>
    <scope>IDENTIFICATION</scope>
</reference>
<dbReference type="Proteomes" id="UP000472273">
    <property type="component" value="Unplaced"/>
</dbReference>
<accession>A0A670ZUB6</accession>